<sequence length="143" mass="15824">MAPAIPIVLVEEDQTFASIVQHQLSPEYDVVQVCQRFESLVPAFMRGLSGSPSEPRTIYGCGSNSEAEDDQRKVTGALVIAGKMGDGRLYEAVRSIAMISPNILIVKAYYDGPETSDDTVLVERVRESLDNEVQHRRLRVRAT</sequence>
<evidence type="ECO:0000313" key="1">
    <source>
        <dbReference type="EMBL" id="KAK3291956.1"/>
    </source>
</evidence>
<protein>
    <submittedName>
        <fullName evidence="1">Uncharacterized protein</fullName>
    </submittedName>
</protein>
<reference evidence="1" key="2">
    <citation type="submission" date="2023-06" db="EMBL/GenBank/DDBJ databases">
        <authorList>
            <consortium name="Lawrence Berkeley National Laboratory"/>
            <person name="Haridas S."/>
            <person name="Hensen N."/>
            <person name="Bonometti L."/>
            <person name="Westerberg I."/>
            <person name="Brannstrom I.O."/>
            <person name="Guillou S."/>
            <person name="Cros-Aarteil S."/>
            <person name="Calhoun S."/>
            <person name="Kuo A."/>
            <person name="Mondo S."/>
            <person name="Pangilinan J."/>
            <person name="Riley R."/>
            <person name="Labutti K."/>
            <person name="Andreopoulos B."/>
            <person name="Lipzen A."/>
            <person name="Chen C."/>
            <person name="Yanf M."/>
            <person name="Daum C."/>
            <person name="Ng V."/>
            <person name="Clum A."/>
            <person name="Steindorff A."/>
            <person name="Ohm R."/>
            <person name="Martin F."/>
            <person name="Silar P."/>
            <person name="Natvig D."/>
            <person name="Lalanne C."/>
            <person name="Gautier V."/>
            <person name="Ament-Velasquez S.L."/>
            <person name="Kruys A."/>
            <person name="Hutchinson M.I."/>
            <person name="Powell A.J."/>
            <person name="Barry K."/>
            <person name="Miller A.N."/>
            <person name="Grigoriev I.V."/>
            <person name="Debuchy R."/>
            <person name="Gladieux P."/>
            <person name="Thoren M.H."/>
            <person name="Johannesson H."/>
        </authorList>
    </citation>
    <scope>NUCLEOTIDE SEQUENCE</scope>
    <source>
        <strain evidence="1">CBS 168.71</strain>
    </source>
</reference>
<dbReference type="AlphaFoldDB" id="A0AAE0H8U1"/>
<dbReference type="EMBL" id="JAUEPN010000008">
    <property type="protein sequence ID" value="KAK3291956.1"/>
    <property type="molecule type" value="Genomic_DNA"/>
</dbReference>
<keyword evidence="2" id="KW-1185">Reference proteome</keyword>
<name>A0AAE0H8U1_9PEZI</name>
<accession>A0AAE0H8U1</accession>
<proteinExistence type="predicted"/>
<dbReference type="Proteomes" id="UP001278766">
    <property type="component" value="Unassembled WGS sequence"/>
</dbReference>
<organism evidence="1 2">
    <name type="scientific">Chaetomium fimeti</name>
    <dbReference type="NCBI Taxonomy" id="1854472"/>
    <lineage>
        <taxon>Eukaryota</taxon>
        <taxon>Fungi</taxon>
        <taxon>Dikarya</taxon>
        <taxon>Ascomycota</taxon>
        <taxon>Pezizomycotina</taxon>
        <taxon>Sordariomycetes</taxon>
        <taxon>Sordariomycetidae</taxon>
        <taxon>Sordariales</taxon>
        <taxon>Chaetomiaceae</taxon>
        <taxon>Chaetomium</taxon>
    </lineage>
</organism>
<comment type="caution">
    <text evidence="1">The sequence shown here is derived from an EMBL/GenBank/DDBJ whole genome shotgun (WGS) entry which is preliminary data.</text>
</comment>
<reference evidence="1" key="1">
    <citation type="journal article" date="2023" name="Mol. Phylogenet. Evol.">
        <title>Genome-scale phylogeny and comparative genomics of the fungal order Sordariales.</title>
        <authorList>
            <person name="Hensen N."/>
            <person name="Bonometti L."/>
            <person name="Westerberg I."/>
            <person name="Brannstrom I.O."/>
            <person name="Guillou S."/>
            <person name="Cros-Aarteil S."/>
            <person name="Calhoun S."/>
            <person name="Haridas S."/>
            <person name="Kuo A."/>
            <person name="Mondo S."/>
            <person name="Pangilinan J."/>
            <person name="Riley R."/>
            <person name="LaButti K."/>
            <person name="Andreopoulos B."/>
            <person name="Lipzen A."/>
            <person name="Chen C."/>
            <person name="Yan M."/>
            <person name="Daum C."/>
            <person name="Ng V."/>
            <person name="Clum A."/>
            <person name="Steindorff A."/>
            <person name="Ohm R.A."/>
            <person name="Martin F."/>
            <person name="Silar P."/>
            <person name="Natvig D.O."/>
            <person name="Lalanne C."/>
            <person name="Gautier V."/>
            <person name="Ament-Velasquez S.L."/>
            <person name="Kruys A."/>
            <person name="Hutchinson M.I."/>
            <person name="Powell A.J."/>
            <person name="Barry K."/>
            <person name="Miller A.N."/>
            <person name="Grigoriev I.V."/>
            <person name="Debuchy R."/>
            <person name="Gladieux P."/>
            <person name="Hiltunen Thoren M."/>
            <person name="Johannesson H."/>
        </authorList>
    </citation>
    <scope>NUCLEOTIDE SEQUENCE</scope>
    <source>
        <strain evidence="1">CBS 168.71</strain>
    </source>
</reference>
<dbReference type="RefSeq" id="XP_062655470.1">
    <property type="nucleotide sequence ID" value="XM_062806884.1"/>
</dbReference>
<gene>
    <name evidence="1" type="ORF">B0H64DRAFT_445962</name>
</gene>
<evidence type="ECO:0000313" key="2">
    <source>
        <dbReference type="Proteomes" id="UP001278766"/>
    </source>
</evidence>
<dbReference type="GeneID" id="87843832"/>